<dbReference type="PANTHER" id="PTHR43179:SF12">
    <property type="entry name" value="GALACTOFURANOSYLTRANSFERASE GLFT2"/>
    <property type="match status" value="1"/>
</dbReference>
<organism evidence="5 6">
    <name type="scientific">Hansschlegelia plantiphila</name>
    <dbReference type="NCBI Taxonomy" id="374655"/>
    <lineage>
        <taxon>Bacteria</taxon>
        <taxon>Pseudomonadati</taxon>
        <taxon>Pseudomonadota</taxon>
        <taxon>Alphaproteobacteria</taxon>
        <taxon>Hyphomicrobiales</taxon>
        <taxon>Methylopilaceae</taxon>
        <taxon>Hansschlegelia</taxon>
    </lineage>
</organism>
<evidence type="ECO:0000256" key="1">
    <source>
        <dbReference type="ARBA" id="ARBA00006739"/>
    </source>
</evidence>
<dbReference type="GO" id="GO:0016757">
    <property type="term" value="F:glycosyltransferase activity"/>
    <property type="evidence" value="ECO:0007669"/>
    <property type="project" value="UniProtKB-KW"/>
</dbReference>
<dbReference type="PANTHER" id="PTHR43179">
    <property type="entry name" value="RHAMNOSYLTRANSFERASE WBBL"/>
    <property type="match status" value="1"/>
</dbReference>
<keyword evidence="3" id="KW-0808">Transferase</keyword>
<dbReference type="EMBL" id="BSFI01000008">
    <property type="protein sequence ID" value="GLK68838.1"/>
    <property type="molecule type" value="Genomic_DNA"/>
</dbReference>
<gene>
    <name evidence="5" type="primary">exoM</name>
    <name evidence="5" type="ORF">GCM10008179_24760</name>
</gene>
<comment type="similarity">
    <text evidence="1">Belongs to the glycosyltransferase 2 family.</text>
</comment>
<evidence type="ECO:0000256" key="3">
    <source>
        <dbReference type="ARBA" id="ARBA00022679"/>
    </source>
</evidence>
<dbReference type="SUPFAM" id="SSF53448">
    <property type="entry name" value="Nucleotide-diphospho-sugar transferases"/>
    <property type="match status" value="1"/>
</dbReference>
<proteinExistence type="inferred from homology"/>
<dbReference type="Proteomes" id="UP001143372">
    <property type="component" value="Unassembled WGS sequence"/>
</dbReference>
<dbReference type="Gene3D" id="3.90.550.10">
    <property type="entry name" value="Spore Coat Polysaccharide Biosynthesis Protein SpsA, Chain A"/>
    <property type="match status" value="1"/>
</dbReference>
<protein>
    <submittedName>
        <fullName evidence="5">Succinoglycan biosynthesis protein ExoM</fullName>
    </submittedName>
</protein>
<evidence type="ECO:0000313" key="5">
    <source>
        <dbReference type="EMBL" id="GLK68838.1"/>
    </source>
</evidence>
<dbReference type="AlphaFoldDB" id="A0A9W6J337"/>
<dbReference type="RefSeq" id="WP_271169053.1">
    <property type="nucleotide sequence ID" value="NZ_BSFI01000008.1"/>
</dbReference>
<dbReference type="InterPro" id="IPR001173">
    <property type="entry name" value="Glyco_trans_2-like"/>
</dbReference>
<name>A0A9W6J337_9HYPH</name>
<keyword evidence="2" id="KW-0328">Glycosyltransferase</keyword>
<dbReference type="Pfam" id="PF00535">
    <property type="entry name" value="Glycos_transf_2"/>
    <property type="match status" value="1"/>
</dbReference>
<feature type="domain" description="Glycosyltransferase 2-like" evidence="4">
    <location>
        <begin position="7"/>
        <end position="139"/>
    </location>
</feature>
<evidence type="ECO:0000256" key="2">
    <source>
        <dbReference type="ARBA" id="ARBA00022676"/>
    </source>
</evidence>
<comment type="caution">
    <text evidence="5">The sequence shown here is derived from an EMBL/GenBank/DDBJ whole genome shotgun (WGS) entry which is preliminary data.</text>
</comment>
<accession>A0A9W6J337</accession>
<keyword evidence="6" id="KW-1185">Reference proteome</keyword>
<evidence type="ECO:0000313" key="6">
    <source>
        <dbReference type="Proteomes" id="UP001143372"/>
    </source>
</evidence>
<reference evidence="5" key="2">
    <citation type="submission" date="2023-01" db="EMBL/GenBank/DDBJ databases">
        <authorList>
            <person name="Sun Q."/>
            <person name="Evtushenko L."/>
        </authorList>
    </citation>
    <scope>NUCLEOTIDE SEQUENCE</scope>
    <source>
        <strain evidence="5">VKM B-2347</strain>
    </source>
</reference>
<dbReference type="InterPro" id="IPR029044">
    <property type="entry name" value="Nucleotide-diphossugar_trans"/>
</dbReference>
<sequence length="321" mass="34418">MALELAVVICTYERPEPLARALGSLFVQRVPPGLRPTIVVADNSDGGSAEAVVQRLRAESPFEIIYVQAHPANISVARNAGIAASASPAFAFIDDDQEARDGWLEAVAEGLAAHPHDIFLGRVGAVFEDPSKATDAMRNLFSRELDGPAGLDLFAMGPQKTPGITLATNNSVFRRAATITGAKPFDPAFGQAGGEDLDLFCRLQARGVRFGWLPEARVLEYVPARRCEAGYLNRRFYAGGQAYAAAVARSSRNPALARWTLRIKAAAQAVLLACAAPAYILRGRAARADYAFRWAGVLGKLSFGALYPIYREDDAARAKAA</sequence>
<evidence type="ECO:0000259" key="4">
    <source>
        <dbReference type="Pfam" id="PF00535"/>
    </source>
</evidence>
<dbReference type="CDD" id="cd00761">
    <property type="entry name" value="Glyco_tranf_GTA_type"/>
    <property type="match status" value="1"/>
</dbReference>
<reference evidence="5" key="1">
    <citation type="journal article" date="2014" name="Int. J. Syst. Evol. Microbiol.">
        <title>Complete genome sequence of Corynebacterium casei LMG S-19264T (=DSM 44701T), isolated from a smear-ripened cheese.</title>
        <authorList>
            <consortium name="US DOE Joint Genome Institute (JGI-PGF)"/>
            <person name="Walter F."/>
            <person name="Albersmeier A."/>
            <person name="Kalinowski J."/>
            <person name="Ruckert C."/>
        </authorList>
    </citation>
    <scope>NUCLEOTIDE SEQUENCE</scope>
    <source>
        <strain evidence="5">VKM B-2347</strain>
    </source>
</reference>